<dbReference type="InterPro" id="IPR002083">
    <property type="entry name" value="MATH/TRAF_dom"/>
</dbReference>
<dbReference type="PANTHER" id="PTHR26379:SF191">
    <property type="entry name" value="OS06G0251200 PROTEIN"/>
    <property type="match status" value="1"/>
</dbReference>
<dbReference type="Pfam" id="PF22486">
    <property type="entry name" value="MATH_2"/>
    <property type="match status" value="1"/>
</dbReference>
<dbReference type="InterPro" id="IPR008974">
    <property type="entry name" value="TRAF-like"/>
</dbReference>
<dbReference type="InterPro" id="IPR056423">
    <property type="entry name" value="BACK_BPM_SPOP"/>
</dbReference>
<dbReference type="FunFam" id="3.30.710.10:FF:000159">
    <property type="entry name" value="Speckle-type POZ protein B"/>
    <property type="match status" value="1"/>
</dbReference>
<evidence type="ECO:0000256" key="1">
    <source>
        <dbReference type="ARBA" id="ARBA00004906"/>
    </source>
</evidence>
<dbReference type="Gene3D" id="3.30.710.10">
    <property type="entry name" value="Potassium Channel Kv1.1, Chain A"/>
    <property type="match status" value="1"/>
</dbReference>
<feature type="domain" description="MATH" evidence="4">
    <location>
        <begin position="13"/>
        <end position="156"/>
    </location>
</feature>
<comment type="caution">
    <text evidence="5">The sequence shown here is derived from an EMBL/GenBank/DDBJ whole genome shotgun (WGS) entry which is preliminary data.</text>
</comment>
<dbReference type="PROSITE" id="PS50144">
    <property type="entry name" value="MATH"/>
    <property type="match status" value="1"/>
</dbReference>
<feature type="domain" description="BTB" evidence="3">
    <location>
        <begin position="200"/>
        <end position="267"/>
    </location>
</feature>
<comment type="similarity">
    <text evidence="2">Belongs to the Tdpoz family.</text>
</comment>
<proteinExistence type="inferred from homology"/>
<dbReference type="PANTHER" id="PTHR26379">
    <property type="entry name" value="BTB/POZ AND MATH DOMAIN-CONTAINING PROTEIN 1"/>
    <property type="match status" value="1"/>
</dbReference>
<accession>A0A9N7NGT4</accession>
<evidence type="ECO:0000256" key="2">
    <source>
        <dbReference type="ARBA" id="ARBA00010846"/>
    </source>
</evidence>
<dbReference type="InterPro" id="IPR011333">
    <property type="entry name" value="SKP1/BTB/POZ_sf"/>
</dbReference>
<evidence type="ECO:0000313" key="6">
    <source>
        <dbReference type="Proteomes" id="UP001153555"/>
    </source>
</evidence>
<organism evidence="5 6">
    <name type="scientific">Striga hermonthica</name>
    <name type="common">Purple witchweed</name>
    <name type="synonym">Buchnera hermonthica</name>
    <dbReference type="NCBI Taxonomy" id="68872"/>
    <lineage>
        <taxon>Eukaryota</taxon>
        <taxon>Viridiplantae</taxon>
        <taxon>Streptophyta</taxon>
        <taxon>Embryophyta</taxon>
        <taxon>Tracheophyta</taxon>
        <taxon>Spermatophyta</taxon>
        <taxon>Magnoliopsida</taxon>
        <taxon>eudicotyledons</taxon>
        <taxon>Gunneridae</taxon>
        <taxon>Pentapetalae</taxon>
        <taxon>asterids</taxon>
        <taxon>lamiids</taxon>
        <taxon>Lamiales</taxon>
        <taxon>Orobanchaceae</taxon>
        <taxon>Buchnereae</taxon>
        <taxon>Striga</taxon>
    </lineage>
</organism>
<dbReference type="AlphaFoldDB" id="A0A9N7NGT4"/>
<comment type="pathway">
    <text evidence="1">Protein modification; protein ubiquitination.</text>
</comment>
<name>A0A9N7NGT4_STRHE</name>
<dbReference type="Gene3D" id="1.25.40.420">
    <property type="match status" value="1"/>
</dbReference>
<dbReference type="CDD" id="cd18280">
    <property type="entry name" value="BTB_POZ_BPM_plant"/>
    <property type="match status" value="1"/>
</dbReference>
<evidence type="ECO:0000259" key="4">
    <source>
        <dbReference type="PROSITE" id="PS50144"/>
    </source>
</evidence>
<dbReference type="Pfam" id="PF00651">
    <property type="entry name" value="BTB"/>
    <property type="match status" value="1"/>
</dbReference>
<evidence type="ECO:0000259" key="3">
    <source>
        <dbReference type="PROSITE" id="PS50097"/>
    </source>
</evidence>
<keyword evidence="6" id="KW-1185">Reference proteome</keyword>
<reference evidence="5" key="1">
    <citation type="submission" date="2019-12" db="EMBL/GenBank/DDBJ databases">
        <authorList>
            <person name="Scholes J."/>
        </authorList>
    </citation>
    <scope>NUCLEOTIDE SEQUENCE</scope>
</reference>
<dbReference type="EMBL" id="CACSLK010027773">
    <property type="protein sequence ID" value="CAA0829489.1"/>
    <property type="molecule type" value="Genomic_DNA"/>
</dbReference>
<dbReference type="Pfam" id="PF24570">
    <property type="entry name" value="BACK_BPM_SPOP"/>
    <property type="match status" value="1"/>
</dbReference>
<dbReference type="SUPFAM" id="SSF54695">
    <property type="entry name" value="POZ domain"/>
    <property type="match status" value="1"/>
</dbReference>
<dbReference type="InterPro" id="IPR045005">
    <property type="entry name" value="BPM1-6"/>
</dbReference>
<evidence type="ECO:0000313" key="5">
    <source>
        <dbReference type="EMBL" id="CAA0829489.1"/>
    </source>
</evidence>
<sequence length="376" mass="41424">MGSSFSNLTDAACIVHQFKINGYSATKSMARTDSLPSKRLAVGGYEWEVHYTPSLVVDGGYWIAFRLVLLSAPRRNDVKASFRCRLLYTSSNRGHERGACVRDGAGNVEGQISHAFKRAKESSGWIPLRKRNDVETASRWSGVIIENDSFTVECTITVVTELPEPDTAKSNVVRPLIPPLSGLHSLHHDLGKLLGKATGSDVVLVVSGESFAAHKAILASRSPVFMAQFFGPMKETHSQRVEIRDMEAAVFGAMLHFMYTDMVPELERQEDGAIIAQHLLAAADRYGLDRLKSMCEDKLCDGTRVETAATTLALAEQHGCPKLKARCVEFIAANLDAVMVTEDYKHLMTTSPLVLNDLLRAVRGRKNRSTLVMTDE</sequence>
<dbReference type="SUPFAM" id="SSF49599">
    <property type="entry name" value="TRAF domain-like"/>
    <property type="match status" value="1"/>
</dbReference>
<dbReference type="CDD" id="cd00121">
    <property type="entry name" value="MATH"/>
    <property type="match status" value="1"/>
</dbReference>
<dbReference type="Gene3D" id="2.60.210.10">
    <property type="entry name" value="Apoptosis, Tumor Necrosis Factor Receptor Associated Protein 2, Chain A"/>
    <property type="match status" value="1"/>
</dbReference>
<dbReference type="PROSITE" id="PS50097">
    <property type="entry name" value="BTB"/>
    <property type="match status" value="1"/>
</dbReference>
<dbReference type="Proteomes" id="UP001153555">
    <property type="component" value="Unassembled WGS sequence"/>
</dbReference>
<gene>
    <name evidence="5" type="ORF">SHERM_25060</name>
</gene>
<dbReference type="OrthoDB" id="637525at2759"/>
<dbReference type="InterPro" id="IPR000210">
    <property type="entry name" value="BTB/POZ_dom"/>
</dbReference>
<dbReference type="SMART" id="SM00225">
    <property type="entry name" value="BTB"/>
    <property type="match status" value="1"/>
</dbReference>
<protein>
    <submittedName>
        <fullName evidence="5">BTB/POZ and MATH domain-containing protein 1</fullName>
    </submittedName>
</protein>
<dbReference type="GO" id="GO:0016567">
    <property type="term" value="P:protein ubiquitination"/>
    <property type="evidence" value="ECO:0007669"/>
    <property type="project" value="InterPro"/>
</dbReference>